<evidence type="ECO:0000256" key="5">
    <source>
        <dbReference type="HAMAP-Rule" id="MF_01326"/>
    </source>
</evidence>
<dbReference type="GO" id="GO:0019843">
    <property type="term" value="F:rRNA binding"/>
    <property type="evidence" value="ECO:0007669"/>
    <property type="project" value="UniProtKB-UniRule"/>
</dbReference>
<dbReference type="PROSITE" id="PS01108">
    <property type="entry name" value="RIBOSOMAL_L24"/>
    <property type="match status" value="1"/>
</dbReference>
<dbReference type="InterPro" id="IPR041988">
    <property type="entry name" value="Ribosomal_uL24_KOW"/>
</dbReference>
<proteinExistence type="inferred from homology"/>
<dbReference type="SUPFAM" id="SSF50104">
    <property type="entry name" value="Translation proteins SH3-like domain"/>
    <property type="match status" value="1"/>
</dbReference>
<dbReference type="Pfam" id="PF17136">
    <property type="entry name" value="ribosomal_L24"/>
    <property type="match status" value="1"/>
</dbReference>
<dbReference type="InterPro" id="IPR003256">
    <property type="entry name" value="Ribosomal_uL24"/>
</dbReference>
<dbReference type="AlphaFoldDB" id="A0A2M7RDH9"/>
<reference evidence="9" key="1">
    <citation type="submission" date="2017-09" db="EMBL/GenBank/DDBJ databases">
        <title>Depth-based differentiation of microbial function through sediment-hosted aquifers and enrichment of novel symbionts in the deep terrestrial subsurface.</title>
        <authorList>
            <person name="Probst A.J."/>
            <person name="Ladd B."/>
            <person name="Jarett J.K."/>
            <person name="Geller-Mcgrath D.E."/>
            <person name="Sieber C.M.K."/>
            <person name="Emerson J.B."/>
            <person name="Anantharaman K."/>
            <person name="Thomas B.C."/>
            <person name="Malmstrom R."/>
            <person name="Stieglmeier M."/>
            <person name="Klingl A."/>
            <person name="Woyke T."/>
            <person name="Ryan C.M."/>
            <person name="Banfield J.F."/>
        </authorList>
    </citation>
    <scope>NUCLEOTIDE SEQUENCE [LARGE SCALE GENOMIC DNA]</scope>
</reference>
<keyword evidence="3 5" id="KW-0687">Ribonucleoprotein</keyword>
<keyword evidence="2 5" id="KW-0689">Ribosomal protein</keyword>
<evidence type="ECO:0000256" key="6">
    <source>
        <dbReference type="RuleBase" id="RU003477"/>
    </source>
</evidence>
<dbReference type="InterPro" id="IPR057264">
    <property type="entry name" value="Ribosomal_uL24_C"/>
</dbReference>
<dbReference type="Proteomes" id="UP000228689">
    <property type="component" value="Unassembled WGS sequence"/>
</dbReference>
<dbReference type="GO" id="GO:0005840">
    <property type="term" value="C:ribosome"/>
    <property type="evidence" value="ECO:0007669"/>
    <property type="project" value="UniProtKB-KW"/>
</dbReference>
<comment type="similarity">
    <text evidence="1 5 6">Belongs to the universal ribosomal protein uL24 family.</text>
</comment>
<dbReference type="GO" id="GO:0003735">
    <property type="term" value="F:structural constituent of ribosome"/>
    <property type="evidence" value="ECO:0007669"/>
    <property type="project" value="InterPro"/>
</dbReference>
<dbReference type="GO" id="GO:1990904">
    <property type="term" value="C:ribonucleoprotein complex"/>
    <property type="evidence" value="ECO:0007669"/>
    <property type="project" value="UniProtKB-KW"/>
</dbReference>
<evidence type="ECO:0000256" key="2">
    <source>
        <dbReference type="ARBA" id="ARBA00022980"/>
    </source>
</evidence>
<evidence type="ECO:0000313" key="8">
    <source>
        <dbReference type="EMBL" id="PIY94820.1"/>
    </source>
</evidence>
<gene>
    <name evidence="5" type="primary">rplX</name>
    <name evidence="8" type="ORF">COY67_01985</name>
</gene>
<keyword evidence="5" id="KW-0699">rRNA-binding</keyword>
<dbReference type="InterPro" id="IPR005825">
    <property type="entry name" value="Ribosomal_uL24_CS"/>
</dbReference>
<accession>A0A2M7RDH9</accession>
<comment type="function">
    <text evidence="5">One of the proteins that surrounds the polypeptide exit tunnel on the outside of the subunit.</text>
</comment>
<evidence type="ECO:0000256" key="3">
    <source>
        <dbReference type="ARBA" id="ARBA00023274"/>
    </source>
</evidence>
<evidence type="ECO:0000256" key="1">
    <source>
        <dbReference type="ARBA" id="ARBA00010618"/>
    </source>
</evidence>
<dbReference type="Pfam" id="PF00467">
    <property type="entry name" value="KOW"/>
    <property type="match status" value="1"/>
</dbReference>
<dbReference type="InterPro" id="IPR005824">
    <property type="entry name" value="KOW"/>
</dbReference>
<comment type="caution">
    <text evidence="8">The sequence shown here is derived from an EMBL/GenBank/DDBJ whole genome shotgun (WGS) entry which is preliminary data.</text>
</comment>
<evidence type="ECO:0000259" key="7">
    <source>
        <dbReference type="SMART" id="SM00739"/>
    </source>
</evidence>
<evidence type="ECO:0000256" key="4">
    <source>
        <dbReference type="ARBA" id="ARBA00035206"/>
    </source>
</evidence>
<keyword evidence="5" id="KW-0694">RNA-binding</keyword>
<dbReference type="CDD" id="cd06089">
    <property type="entry name" value="KOW_RPL26"/>
    <property type="match status" value="1"/>
</dbReference>
<dbReference type="EMBL" id="PFMC01000056">
    <property type="protein sequence ID" value="PIY94820.1"/>
    <property type="molecule type" value="Genomic_DNA"/>
</dbReference>
<dbReference type="NCBIfam" id="TIGR01079">
    <property type="entry name" value="rplX_bact"/>
    <property type="match status" value="1"/>
</dbReference>
<name>A0A2M7RDH9_9BACT</name>
<comment type="subunit">
    <text evidence="5">Part of the 50S ribosomal subunit.</text>
</comment>
<dbReference type="Gene3D" id="2.30.30.30">
    <property type="match status" value="1"/>
</dbReference>
<organism evidence="8 9">
    <name type="scientific">Candidatus Komeilibacteria bacterium CG_4_10_14_0_8_um_filter_37_78</name>
    <dbReference type="NCBI Taxonomy" id="1974471"/>
    <lineage>
        <taxon>Bacteria</taxon>
        <taxon>Candidatus Komeiliibacteriota</taxon>
    </lineage>
</organism>
<dbReference type="HAMAP" id="MF_01326_B">
    <property type="entry name" value="Ribosomal_uL24_B"/>
    <property type="match status" value="1"/>
</dbReference>
<dbReference type="InterPro" id="IPR008991">
    <property type="entry name" value="Translation_prot_SH3-like_sf"/>
</dbReference>
<comment type="function">
    <text evidence="5">One of two assembly initiator proteins, it binds directly to the 5'-end of the 23S rRNA, where it nucleates assembly of the 50S subunit.</text>
</comment>
<dbReference type="SMART" id="SM00739">
    <property type="entry name" value="KOW"/>
    <property type="match status" value="1"/>
</dbReference>
<protein>
    <recommendedName>
        <fullName evidence="4 5">Large ribosomal subunit protein uL24</fullName>
    </recommendedName>
</protein>
<dbReference type="GO" id="GO:0006412">
    <property type="term" value="P:translation"/>
    <property type="evidence" value="ECO:0007669"/>
    <property type="project" value="UniProtKB-UniRule"/>
</dbReference>
<dbReference type="PANTHER" id="PTHR12903">
    <property type="entry name" value="MITOCHONDRIAL RIBOSOMAL PROTEIN L24"/>
    <property type="match status" value="1"/>
</dbReference>
<feature type="domain" description="KOW" evidence="7">
    <location>
        <begin position="2"/>
        <end position="29"/>
    </location>
</feature>
<evidence type="ECO:0000313" key="9">
    <source>
        <dbReference type="Proteomes" id="UP000228689"/>
    </source>
</evidence>
<sequence>MRIKKGDNVEIIAGKDKGKRGKVIRVNAVNDQVVVEGANLRIKHTRPKRDGEKGQRIEFPAALHVSNVMAIDPSSSKRTRIGYQCLADGKKIRISKKSKQEL</sequence>
<dbReference type="InterPro" id="IPR014722">
    <property type="entry name" value="Rib_uL2_dom2"/>
</dbReference>